<reference evidence="1 2" key="1">
    <citation type="journal article" date="2015" name="Genome Biol. Evol.">
        <title>Phylogenomic analyses indicate that early fungi evolved digesting cell walls of algal ancestors of land plants.</title>
        <authorList>
            <person name="Chang Y."/>
            <person name="Wang S."/>
            <person name="Sekimoto S."/>
            <person name="Aerts A.L."/>
            <person name="Choi C."/>
            <person name="Clum A."/>
            <person name="LaButti K.M."/>
            <person name="Lindquist E.A."/>
            <person name="Yee Ngan C."/>
            <person name="Ohm R.A."/>
            <person name="Salamov A.A."/>
            <person name="Grigoriev I.V."/>
            <person name="Spatafora J.W."/>
            <person name="Berbee M.L."/>
        </authorList>
    </citation>
    <scope>NUCLEOTIDE SEQUENCE [LARGE SCALE GENOMIC DNA]</scope>
    <source>
        <strain evidence="1 2">JEL478</strain>
    </source>
</reference>
<dbReference type="Proteomes" id="UP000070544">
    <property type="component" value="Unassembled WGS sequence"/>
</dbReference>
<evidence type="ECO:0000313" key="1">
    <source>
        <dbReference type="EMBL" id="KXS17842.1"/>
    </source>
</evidence>
<accession>A0A139AM59</accession>
<protein>
    <submittedName>
        <fullName evidence="1">Uncharacterized protein</fullName>
    </submittedName>
</protein>
<keyword evidence="2" id="KW-1185">Reference proteome</keyword>
<name>A0A139AM59_GONPJ</name>
<dbReference type="AlphaFoldDB" id="A0A139AM59"/>
<sequence length="186" mass="19525">MAGDVLHLVLDVAIGSGSGTVAGCYGERGTGGLSSPHPATATALGSWMRTRNGGFRRRPTVDAPSPTSTLPFSLAKLRILLHQRHPASLEPRPTIRSTGPILTDPPHHVCLAPSEMSHGPGPPRTRAGVRTAGRLGAWSTGKGRANAAAATRGNPRRYRCANPGVHVHVHAHVQTGSGDDWLEAER</sequence>
<proteinExistence type="predicted"/>
<dbReference type="EMBL" id="KQ965745">
    <property type="protein sequence ID" value="KXS17842.1"/>
    <property type="molecule type" value="Genomic_DNA"/>
</dbReference>
<organism evidence="1 2">
    <name type="scientific">Gonapodya prolifera (strain JEL478)</name>
    <name type="common">Monoblepharis prolifera</name>
    <dbReference type="NCBI Taxonomy" id="1344416"/>
    <lineage>
        <taxon>Eukaryota</taxon>
        <taxon>Fungi</taxon>
        <taxon>Fungi incertae sedis</taxon>
        <taxon>Chytridiomycota</taxon>
        <taxon>Chytridiomycota incertae sedis</taxon>
        <taxon>Monoblepharidomycetes</taxon>
        <taxon>Monoblepharidales</taxon>
        <taxon>Gonapodyaceae</taxon>
        <taxon>Gonapodya</taxon>
    </lineage>
</organism>
<gene>
    <name evidence="1" type="ORF">M427DRAFT_30287</name>
</gene>
<evidence type="ECO:0000313" key="2">
    <source>
        <dbReference type="Proteomes" id="UP000070544"/>
    </source>
</evidence>